<organism evidence="1 2">
    <name type="scientific">Trifolium medium</name>
    <dbReference type="NCBI Taxonomy" id="97028"/>
    <lineage>
        <taxon>Eukaryota</taxon>
        <taxon>Viridiplantae</taxon>
        <taxon>Streptophyta</taxon>
        <taxon>Embryophyta</taxon>
        <taxon>Tracheophyta</taxon>
        <taxon>Spermatophyta</taxon>
        <taxon>Magnoliopsida</taxon>
        <taxon>eudicotyledons</taxon>
        <taxon>Gunneridae</taxon>
        <taxon>Pentapetalae</taxon>
        <taxon>rosids</taxon>
        <taxon>fabids</taxon>
        <taxon>Fabales</taxon>
        <taxon>Fabaceae</taxon>
        <taxon>Papilionoideae</taxon>
        <taxon>50 kb inversion clade</taxon>
        <taxon>NPAAA clade</taxon>
        <taxon>Hologalegina</taxon>
        <taxon>IRL clade</taxon>
        <taxon>Trifolieae</taxon>
        <taxon>Trifolium</taxon>
    </lineage>
</organism>
<dbReference type="EMBL" id="LXQA010473867">
    <property type="protein sequence ID" value="MCI54075.1"/>
    <property type="molecule type" value="Genomic_DNA"/>
</dbReference>
<comment type="caution">
    <text evidence="1">The sequence shown here is derived from an EMBL/GenBank/DDBJ whole genome shotgun (WGS) entry which is preliminary data.</text>
</comment>
<reference evidence="1 2" key="1">
    <citation type="journal article" date="2018" name="Front. Plant Sci.">
        <title>Red Clover (Trifolium pratense) and Zigzag Clover (T. medium) - A Picture of Genomic Similarities and Differences.</title>
        <authorList>
            <person name="Dluhosova J."/>
            <person name="Istvanek J."/>
            <person name="Nedelnik J."/>
            <person name="Repkova J."/>
        </authorList>
    </citation>
    <scope>NUCLEOTIDE SEQUENCE [LARGE SCALE GENOMIC DNA]</scope>
    <source>
        <strain evidence="2">cv. 10/8</strain>
        <tissue evidence="1">Leaf</tissue>
    </source>
</reference>
<name>A0A392T177_9FABA</name>
<sequence>GSCAARRVVCFRVGSFLSAAPGAGCAAPHADPFGLG</sequence>
<evidence type="ECO:0000313" key="2">
    <source>
        <dbReference type="Proteomes" id="UP000265520"/>
    </source>
</evidence>
<evidence type="ECO:0000313" key="1">
    <source>
        <dbReference type="EMBL" id="MCI54075.1"/>
    </source>
</evidence>
<dbReference type="AlphaFoldDB" id="A0A392T177"/>
<keyword evidence="2" id="KW-1185">Reference proteome</keyword>
<protein>
    <submittedName>
        <fullName evidence="1">Uncharacterized protein</fullName>
    </submittedName>
</protein>
<feature type="non-terminal residue" evidence="1">
    <location>
        <position position="1"/>
    </location>
</feature>
<dbReference type="Proteomes" id="UP000265520">
    <property type="component" value="Unassembled WGS sequence"/>
</dbReference>
<accession>A0A392T177</accession>
<proteinExistence type="predicted"/>